<evidence type="ECO:0000259" key="2">
    <source>
        <dbReference type="Pfam" id="PF13472"/>
    </source>
</evidence>
<gene>
    <name evidence="3" type="ORF">SAMN06265222_102101</name>
</gene>
<feature type="signal peptide" evidence="1">
    <location>
        <begin position="1"/>
        <end position="20"/>
    </location>
</feature>
<proteinExistence type="predicted"/>
<dbReference type="InterPro" id="IPR036514">
    <property type="entry name" value="SGNH_hydro_sf"/>
</dbReference>
<dbReference type="PANTHER" id="PTHR30383">
    <property type="entry name" value="THIOESTERASE 1/PROTEASE 1/LYSOPHOSPHOLIPASE L1"/>
    <property type="match status" value="1"/>
</dbReference>
<dbReference type="Proteomes" id="UP001158067">
    <property type="component" value="Unassembled WGS sequence"/>
</dbReference>
<sequence>MKTFTLVLLFSCIVAGNSFAQETANEDPFVSLKQDLQLRWPKNRLIRFVFHGHSVPSGYGRAGEVHRYESYPMLFHRNLCEKYNYATIDLAITAIGGENAIRGEARFQEDVLALKPDVVFIDYSLNDRSFGLEKSATAWRSMIEQCQAANIPVVLLTPTPDSHEDILDSSTILAQHAKQVRELAKEYEVPLIDSYAAFGERVRNGEKIETYLSQPNHPNKAGNKIVAELIGRLFF</sequence>
<evidence type="ECO:0000256" key="1">
    <source>
        <dbReference type="SAM" id="SignalP"/>
    </source>
</evidence>
<dbReference type="Gene3D" id="3.40.50.1110">
    <property type="entry name" value="SGNH hydrolase"/>
    <property type="match status" value="1"/>
</dbReference>
<dbReference type="EMBL" id="FXUG01000002">
    <property type="protein sequence ID" value="SMP46305.1"/>
    <property type="molecule type" value="Genomic_DNA"/>
</dbReference>
<feature type="domain" description="SGNH hydrolase-type esterase" evidence="2">
    <location>
        <begin position="51"/>
        <end position="225"/>
    </location>
</feature>
<evidence type="ECO:0000313" key="4">
    <source>
        <dbReference type="Proteomes" id="UP001158067"/>
    </source>
</evidence>
<feature type="chain" id="PRO_5046485430" evidence="1">
    <location>
        <begin position="21"/>
        <end position="235"/>
    </location>
</feature>
<protein>
    <submittedName>
        <fullName evidence="3">GDSL-like Lipase/Acylhydrolase family protein</fullName>
    </submittedName>
</protein>
<keyword evidence="4" id="KW-1185">Reference proteome</keyword>
<dbReference type="InterPro" id="IPR051532">
    <property type="entry name" value="Ester_Hydrolysis_Enzymes"/>
</dbReference>
<name>A0ABY1PUZ4_9BACT</name>
<dbReference type="Pfam" id="PF13472">
    <property type="entry name" value="Lipase_GDSL_2"/>
    <property type="match status" value="1"/>
</dbReference>
<keyword evidence="1" id="KW-0732">Signal</keyword>
<dbReference type="RefSeq" id="WP_283431436.1">
    <property type="nucleotide sequence ID" value="NZ_FXUG01000002.1"/>
</dbReference>
<accession>A0ABY1PUZ4</accession>
<comment type="caution">
    <text evidence="3">The sequence shown here is derived from an EMBL/GenBank/DDBJ whole genome shotgun (WGS) entry which is preliminary data.</text>
</comment>
<reference evidence="3 4" key="1">
    <citation type="submission" date="2017-05" db="EMBL/GenBank/DDBJ databases">
        <authorList>
            <person name="Varghese N."/>
            <person name="Submissions S."/>
        </authorList>
    </citation>
    <scope>NUCLEOTIDE SEQUENCE [LARGE SCALE GENOMIC DNA]</scope>
    <source>
        <strain evidence="3 4">DSM 25457</strain>
    </source>
</reference>
<dbReference type="InterPro" id="IPR013830">
    <property type="entry name" value="SGNH_hydro"/>
</dbReference>
<organism evidence="3 4">
    <name type="scientific">Neorhodopirellula lusitana</name>
    <dbReference type="NCBI Taxonomy" id="445327"/>
    <lineage>
        <taxon>Bacteria</taxon>
        <taxon>Pseudomonadati</taxon>
        <taxon>Planctomycetota</taxon>
        <taxon>Planctomycetia</taxon>
        <taxon>Pirellulales</taxon>
        <taxon>Pirellulaceae</taxon>
        <taxon>Neorhodopirellula</taxon>
    </lineage>
</organism>
<dbReference type="PANTHER" id="PTHR30383:SF5">
    <property type="entry name" value="SGNH HYDROLASE-TYPE ESTERASE DOMAIN-CONTAINING PROTEIN"/>
    <property type="match status" value="1"/>
</dbReference>
<dbReference type="SUPFAM" id="SSF52266">
    <property type="entry name" value="SGNH hydrolase"/>
    <property type="match status" value="1"/>
</dbReference>
<evidence type="ECO:0000313" key="3">
    <source>
        <dbReference type="EMBL" id="SMP46305.1"/>
    </source>
</evidence>